<organism evidence="1 2">
    <name type="scientific">Hydnum rufescens UP504</name>
    <dbReference type="NCBI Taxonomy" id="1448309"/>
    <lineage>
        <taxon>Eukaryota</taxon>
        <taxon>Fungi</taxon>
        <taxon>Dikarya</taxon>
        <taxon>Basidiomycota</taxon>
        <taxon>Agaricomycotina</taxon>
        <taxon>Agaricomycetes</taxon>
        <taxon>Cantharellales</taxon>
        <taxon>Hydnaceae</taxon>
        <taxon>Hydnum</taxon>
    </lineage>
</organism>
<gene>
    <name evidence="1" type="ORF">BS47DRAFT_1348857</name>
</gene>
<evidence type="ECO:0000313" key="2">
    <source>
        <dbReference type="Proteomes" id="UP000886523"/>
    </source>
</evidence>
<dbReference type="AlphaFoldDB" id="A0A9P6DSL7"/>
<protein>
    <submittedName>
        <fullName evidence="1">Uncharacterized protein</fullName>
    </submittedName>
</protein>
<keyword evidence="2" id="KW-1185">Reference proteome</keyword>
<proteinExistence type="predicted"/>
<dbReference type="Proteomes" id="UP000886523">
    <property type="component" value="Unassembled WGS sequence"/>
</dbReference>
<sequence length="73" mass="8320">MYEPDTMYQIWRSRLTNYIVNATKKHVSHACGYTSYGVDAIQQTNNVSPVTINTLLTTCTVTHHENPEPFICT</sequence>
<name>A0A9P6DSL7_9AGAM</name>
<evidence type="ECO:0000313" key="1">
    <source>
        <dbReference type="EMBL" id="KAF9509618.1"/>
    </source>
</evidence>
<comment type="caution">
    <text evidence="1">The sequence shown here is derived from an EMBL/GenBank/DDBJ whole genome shotgun (WGS) entry which is preliminary data.</text>
</comment>
<reference evidence="1" key="1">
    <citation type="journal article" date="2020" name="Nat. Commun.">
        <title>Large-scale genome sequencing of mycorrhizal fungi provides insights into the early evolution of symbiotic traits.</title>
        <authorList>
            <person name="Miyauchi S."/>
            <person name="Kiss E."/>
            <person name="Kuo A."/>
            <person name="Drula E."/>
            <person name="Kohler A."/>
            <person name="Sanchez-Garcia M."/>
            <person name="Morin E."/>
            <person name="Andreopoulos B."/>
            <person name="Barry K.W."/>
            <person name="Bonito G."/>
            <person name="Buee M."/>
            <person name="Carver A."/>
            <person name="Chen C."/>
            <person name="Cichocki N."/>
            <person name="Clum A."/>
            <person name="Culley D."/>
            <person name="Crous P.W."/>
            <person name="Fauchery L."/>
            <person name="Girlanda M."/>
            <person name="Hayes R.D."/>
            <person name="Keri Z."/>
            <person name="LaButti K."/>
            <person name="Lipzen A."/>
            <person name="Lombard V."/>
            <person name="Magnuson J."/>
            <person name="Maillard F."/>
            <person name="Murat C."/>
            <person name="Nolan M."/>
            <person name="Ohm R.A."/>
            <person name="Pangilinan J."/>
            <person name="Pereira M.F."/>
            <person name="Perotto S."/>
            <person name="Peter M."/>
            <person name="Pfister S."/>
            <person name="Riley R."/>
            <person name="Sitrit Y."/>
            <person name="Stielow J.B."/>
            <person name="Szollosi G."/>
            <person name="Zifcakova L."/>
            <person name="Stursova M."/>
            <person name="Spatafora J.W."/>
            <person name="Tedersoo L."/>
            <person name="Vaario L.M."/>
            <person name="Yamada A."/>
            <person name="Yan M."/>
            <person name="Wang P."/>
            <person name="Xu J."/>
            <person name="Bruns T."/>
            <person name="Baldrian P."/>
            <person name="Vilgalys R."/>
            <person name="Dunand C."/>
            <person name="Henrissat B."/>
            <person name="Grigoriev I.V."/>
            <person name="Hibbett D."/>
            <person name="Nagy L.G."/>
            <person name="Martin F.M."/>
        </authorList>
    </citation>
    <scope>NUCLEOTIDE SEQUENCE</scope>
    <source>
        <strain evidence="1">UP504</strain>
    </source>
</reference>
<accession>A0A9P6DSL7</accession>
<dbReference type="EMBL" id="MU129031">
    <property type="protein sequence ID" value="KAF9509618.1"/>
    <property type="molecule type" value="Genomic_DNA"/>
</dbReference>